<dbReference type="PROSITE" id="PS50088">
    <property type="entry name" value="ANK_REPEAT"/>
    <property type="match status" value="1"/>
</dbReference>
<evidence type="ECO:0000256" key="12">
    <source>
        <dbReference type="ARBA" id="ARBA00023326"/>
    </source>
</evidence>
<evidence type="ECO:0000256" key="14">
    <source>
        <dbReference type="ARBA" id="ARBA00045077"/>
    </source>
</evidence>
<gene>
    <name evidence="19" type="ORF">N657DRAFT_678903</name>
</gene>
<keyword evidence="10" id="KW-1015">Disulfide bond</keyword>
<keyword evidence="6" id="KW-0136">Cellulose degradation</keyword>
<comment type="similarity">
    <text evidence="13">Belongs to the polysaccharide monooxygenase AA9 family.</text>
</comment>
<dbReference type="PROSITE" id="PS50297">
    <property type="entry name" value="ANK_REP_REGION"/>
    <property type="match status" value="1"/>
</dbReference>
<feature type="compositionally biased region" description="Pro residues" evidence="17">
    <location>
        <begin position="19"/>
        <end position="30"/>
    </location>
</feature>
<keyword evidence="20" id="KW-1185">Reference proteome</keyword>
<sequence length="2086" mass="224680">MDQRRARLHQLAAECGVHPLPPPVAPPTPAPECRSSTDDFHAEELLKRRRMSAAPDRNSQGSLKRAFSSHKKAWEPKEIFDALVAHVANAGAPGVADALIAKLPAVGGKLNVTNIKSKTSLLTRRKSIESMERSHIFQKAIENRQHDMVAVLAQHADRFTLDQALPFAMRSFDLTMVHLLLSRGASASQTQDGQDAFRQLCIMGGHSEMVELILQSEGRPSPDLLSMAMVDAARKGCLHTVLRLSRSSADGEYNKAEALKAAIVQCRVDIALAILTATKPPAVGGQGVLESFGQLTRHPTMGPNEKIVLAEALLCAGASGDPVSVALSQACATEFYDMVRLLISYGASIEFQDAAIVRRAASAGHSKLVQLLLCEPSTLRPIYASDCVASIPKAIASEDRYAMLNMLLKKGAGGTPLHNALIDAVQAGDLKSVSLLLRPQFPDVLPITSQSRRSSSPGLILVRHEMASVDHRNGLALTSAVKMGYLDMVKQLLAAKPSTETLDKAFTLTLGLQVPARYHMVERFLSAGVSRSSISAALQHAIDEQPPDRDENLIRLLLRHNADVNFNDGAGVVSAVTIRDLPLLETLLRSKPPSHTMAAAMARAMLVVDKPVRYEMVRLLISAGAGRQGTEVSEALTQVLPVKPTDTQLAALLLEQGRADANFEQGLPVTIAIDDPNPALLELVLQHGRPNHDTLSRAIDALCSTHTTPSKASKVDAILHRNPSKETLNAILFKEVQTLLQLPSPQRNLDVLRSLLSAGADINTHKAAALCCAVRAADAPIVDLLFGGAVTAPSPASLAAALPQSLNILDPMDRLAFTQRLIAAGAPAREANRALAYALATHPGDLPLIGLLAGHADLGDGEALMVAVKNGNVDAVEMVLEKGGAKHTAAVLRQAFQEGMTVASKEKRVGICKALLKRGLQGVFVSDALLAAARDGDVELGGALIDYGASIEHQNGQAVIEACGAGSPAVLKMLLGGKGKITKATLVKGFQAATQVGDLTRRAEVFRLLLEKGATGEAIDAQLVFAAKFGQDGEQLVRLLLEFGANADYNAGEAIWNATRGAMMGSLKLLLGVESVGPRQKKPSMTTLLRALKASRKLSRDPRYQVIDWLFQAGLPPCEEINIALNRAVKDEPDARLVQLLLGHGASPLVNGCETLTDAAQLLLVDILPILLQVDITPKDVSWAFQQAFTPDTAATWLSEKGFEVAKMLLRKGAEGQSLALALSTVIDAYESDNGSVARRFAAVLLQSNVDVNYGDGLVLQKAAQKADSELIQQVLQRQPNSHSVSVAFPFIFNANLPEGELLQLLELFLDYHHEGERLDVMFVHPESDPVLVRAIDKFPRSTKILQTLLDAGYYHDQTTTARVMEDVEEEQVNLLLWALLQPQKRVSSAVIELLTDRGAKVNFETSLSKTTPLMLAIQNKRHDLVKTLILAGAEVDVTDATGNTPMTLATHIGGDLSTSIMSSILAANPSINDGSLHNAARDLNLKAMQVLVEYGHDVDFPSTLHGGRSALGELCLNAAHAGPLTAAQEKQMERAMAFLINRDTDITVQSDGKSVLLLALNSIDPIPTTRALLKVGLWKHVNKPSNHYTDGIHTYSATQYVARVLSCSDDLRPQLLALLKANRAVDVYYANDGPQPEGAVNLPPELLRAERERRAREERIAKENEEHTIALARTQEIAQIHNQIFLRRAELEDSRARRRKMDELDMLRDRQAAEEAAFTAELKRRKAEREAAIAHEQRLMESGLTRARLVAEAELELEGKKQEMMIRWEGNMARQRENDAKALSNVRIKEREAIEKLDAAADARTVKRIAEQKKLVDGQAALAARLTNAGVGERRQIGTGITMVKSPLTAAVSALGLAAAVNAHGHVSQVIADGVTYTGGIPHGAPANAVGWLAANQDNGFVEPNRFSSADIICHKSARPAQNAVKVRAGSTVTLKWNTWPDSHKGPVIDYIASCNGNCANVNPSSLSFAKIAQRGLNSGSNPGNWASDDLIRNGNSWTVTIPSNLAPGQYVLRHEIIALHSAGNANGAQAYPQCINIEVTGGGSARPSGTPGTSLYRANDPGILFNIYRQFTSYPIPGPAVWRG</sequence>
<dbReference type="PANTHER" id="PTHR33353:SF34">
    <property type="entry name" value="ENDO-BETA-1,4-GLUCANASE D"/>
    <property type="match status" value="1"/>
</dbReference>
<keyword evidence="8" id="KW-0186">Copper</keyword>
<dbReference type="GO" id="GO:0046872">
    <property type="term" value="F:metal ion binding"/>
    <property type="evidence" value="ECO:0007669"/>
    <property type="project" value="UniProtKB-KW"/>
</dbReference>
<evidence type="ECO:0000256" key="6">
    <source>
        <dbReference type="ARBA" id="ARBA00023001"/>
    </source>
</evidence>
<keyword evidence="4" id="KW-0479">Metal-binding</keyword>
<keyword evidence="12" id="KW-0624">Polysaccharide degradation</keyword>
<evidence type="ECO:0000256" key="10">
    <source>
        <dbReference type="ARBA" id="ARBA00023157"/>
    </source>
</evidence>
<dbReference type="Proteomes" id="UP001302602">
    <property type="component" value="Unassembled WGS sequence"/>
</dbReference>
<comment type="catalytic activity">
    <reaction evidence="14">
        <text>[(1-&gt;4)-beta-D-glucosyl]n+m + reduced acceptor + O2 = 4-dehydro-beta-D-glucosyl-[(1-&gt;4)-beta-D-glucosyl]n-1 + [(1-&gt;4)-beta-D-glucosyl]m + acceptor + H2O.</text>
        <dbReference type="EC" id="1.14.99.56"/>
    </reaction>
</comment>
<dbReference type="EC" id="1.14.99.56" evidence="15"/>
<dbReference type="Pfam" id="PF12796">
    <property type="entry name" value="Ank_2"/>
    <property type="match status" value="1"/>
</dbReference>
<evidence type="ECO:0000313" key="20">
    <source>
        <dbReference type="Proteomes" id="UP001302602"/>
    </source>
</evidence>
<evidence type="ECO:0000256" key="5">
    <source>
        <dbReference type="ARBA" id="ARBA00022729"/>
    </source>
</evidence>
<dbReference type="InterPro" id="IPR049892">
    <property type="entry name" value="AA9"/>
</dbReference>
<name>A0AAN6U3R3_9PEZI</name>
<reference evidence="19" key="1">
    <citation type="journal article" date="2023" name="Mol. Phylogenet. Evol.">
        <title>Genome-scale phylogeny and comparative genomics of the fungal order Sordariales.</title>
        <authorList>
            <person name="Hensen N."/>
            <person name="Bonometti L."/>
            <person name="Westerberg I."/>
            <person name="Brannstrom I.O."/>
            <person name="Guillou S."/>
            <person name="Cros-Aarteil S."/>
            <person name="Calhoun S."/>
            <person name="Haridas S."/>
            <person name="Kuo A."/>
            <person name="Mondo S."/>
            <person name="Pangilinan J."/>
            <person name="Riley R."/>
            <person name="LaButti K."/>
            <person name="Andreopoulos B."/>
            <person name="Lipzen A."/>
            <person name="Chen C."/>
            <person name="Yan M."/>
            <person name="Daum C."/>
            <person name="Ng V."/>
            <person name="Clum A."/>
            <person name="Steindorff A."/>
            <person name="Ohm R.A."/>
            <person name="Martin F."/>
            <person name="Silar P."/>
            <person name="Natvig D.O."/>
            <person name="Lalanne C."/>
            <person name="Gautier V."/>
            <person name="Ament-Velasquez S.L."/>
            <person name="Kruys A."/>
            <person name="Hutchinson M.I."/>
            <person name="Powell A.J."/>
            <person name="Barry K."/>
            <person name="Miller A.N."/>
            <person name="Grigoriev I.V."/>
            <person name="Debuchy R."/>
            <person name="Gladieux P."/>
            <person name="Hiltunen Thoren M."/>
            <person name="Johannesson H."/>
        </authorList>
    </citation>
    <scope>NUCLEOTIDE SEQUENCE</scope>
    <source>
        <strain evidence="19">CBS 731.68</strain>
    </source>
</reference>
<evidence type="ECO:0000259" key="18">
    <source>
        <dbReference type="Pfam" id="PF03443"/>
    </source>
</evidence>
<keyword evidence="7" id="KW-0560">Oxidoreductase</keyword>
<dbReference type="GeneID" id="87832888"/>
<evidence type="ECO:0000256" key="7">
    <source>
        <dbReference type="ARBA" id="ARBA00023002"/>
    </source>
</evidence>
<comment type="subcellular location">
    <subcellularLocation>
        <location evidence="2">Secreted</location>
    </subcellularLocation>
</comment>
<comment type="caution">
    <text evidence="19">The sequence shown here is derived from an EMBL/GenBank/DDBJ whole genome shotgun (WGS) entry which is preliminary data.</text>
</comment>
<dbReference type="InterPro" id="IPR002110">
    <property type="entry name" value="Ankyrin_rpt"/>
</dbReference>
<feature type="domain" description="Auxiliary Activity family 9 catalytic" evidence="18">
    <location>
        <begin position="1865"/>
        <end position="2074"/>
    </location>
</feature>
<evidence type="ECO:0000256" key="2">
    <source>
        <dbReference type="ARBA" id="ARBA00004613"/>
    </source>
</evidence>
<evidence type="ECO:0000256" key="15">
    <source>
        <dbReference type="ARBA" id="ARBA00047174"/>
    </source>
</evidence>
<keyword evidence="9 19" id="KW-0503">Monooxygenase</keyword>
<evidence type="ECO:0000313" key="19">
    <source>
        <dbReference type="EMBL" id="KAK4125868.1"/>
    </source>
</evidence>
<keyword evidence="16" id="KW-0040">ANK repeat</keyword>
<evidence type="ECO:0000256" key="11">
    <source>
        <dbReference type="ARBA" id="ARBA00023277"/>
    </source>
</evidence>
<keyword evidence="3" id="KW-0964">Secreted</keyword>
<dbReference type="InterPro" id="IPR036770">
    <property type="entry name" value="Ankyrin_rpt-contain_sf"/>
</dbReference>
<organism evidence="19 20">
    <name type="scientific">Parathielavia appendiculata</name>
    <dbReference type="NCBI Taxonomy" id="2587402"/>
    <lineage>
        <taxon>Eukaryota</taxon>
        <taxon>Fungi</taxon>
        <taxon>Dikarya</taxon>
        <taxon>Ascomycota</taxon>
        <taxon>Pezizomycotina</taxon>
        <taxon>Sordariomycetes</taxon>
        <taxon>Sordariomycetidae</taxon>
        <taxon>Sordariales</taxon>
        <taxon>Chaetomiaceae</taxon>
        <taxon>Parathielavia</taxon>
    </lineage>
</organism>
<dbReference type="RefSeq" id="XP_062649639.1">
    <property type="nucleotide sequence ID" value="XM_062796120.1"/>
</dbReference>
<evidence type="ECO:0000256" key="16">
    <source>
        <dbReference type="PROSITE-ProRule" id="PRU00023"/>
    </source>
</evidence>
<dbReference type="GO" id="GO:0030245">
    <property type="term" value="P:cellulose catabolic process"/>
    <property type="evidence" value="ECO:0007669"/>
    <property type="project" value="UniProtKB-KW"/>
</dbReference>
<dbReference type="Gene3D" id="2.70.50.70">
    <property type="match status" value="1"/>
</dbReference>
<feature type="repeat" description="ANK" evidence="16">
    <location>
        <begin position="1409"/>
        <end position="1441"/>
    </location>
</feature>
<keyword evidence="11" id="KW-0119">Carbohydrate metabolism</keyword>
<evidence type="ECO:0000256" key="13">
    <source>
        <dbReference type="ARBA" id="ARBA00044502"/>
    </source>
</evidence>
<dbReference type="PANTHER" id="PTHR33353">
    <property type="entry name" value="PUTATIVE (AFU_ORTHOLOGUE AFUA_1G12560)-RELATED"/>
    <property type="match status" value="1"/>
</dbReference>
<dbReference type="EMBL" id="MU853225">
    <property type="protein sequence ID" value="KAK4125868.1"/>
    <property type="molecule type" value="Genomic_DNA"/>
</dbReference>
<dbReference type="Gene3D" id="1.25.40.20">
    <property type="entry name" value="Ankyrin repeat-containing domain"/>
    <property type="match status" value="5"/>
</dbReference>
<comment type="cofactor">
    <cofactor evidence="1">
        <name>Cu(2+)</name>
        <dbReference type="ChEBI" id="CHEBI:29036"/>
    </cofactor>
</comment>
<evidence type="ECO:0000256" key="3">
    <source>
        <dbReference type="ARBA" id="ARBA00022525"/>
    </source>
</evidence>
<accession>A0AAN6U3R3</accession>
<evidence type="ECO:0000256" key="17">
    <source>
        <dbReference type="SAM" id="MobiDB-lite"/>
    </source>
</evidence>
<dbReference type="GO" id="GO:0004497">
    <property type="term" value="F:monooxygenase activity"/>
    <property type="evidence" value="ECO:0007669"/>
    <property type="project" value="UniProtKB-KW"/>
</dbReference>
<evidence type="ECO:0000256" key="8">
    <source>
        <dbReference type="ARBA" id="ARBA00023008"/>
    </source>
</evidence>
<dbReference type="CDD" id="cd21175">
    <property type="entry name" value="LPMO_AA9"/>
    <property type="match status" value="1"/>
</dbReference>
<evidence type="ECO:0000256" key="4">
    <source>
        <dbReference type="ARBA" id="ARBA00022723"/>
    </source>
</evidence>
<dbReference type="GO" id="GO:0005576">
    <property type="term" value="C:extracellular region"/>
    <property type="evidence" value="ECO:0007669"/>
    <property type="project" value="UniProtKB-SubCell"/>
</dbReference>
<feature type="region of interest" description="Disordered" evidence="17">
    <location>
        <begin position="16"/>
        <end position="36"/>
    </location>
</feature>
<keyword evidence="5" id="KW-0732">Signal</keyword>
<dbReference type="InterPro" id="IPR005103">
    <property type="entry name" value="AA9_LPMO"/>
</dbReference>
<reference evidence="19" key="2">
    <citation type="submission" date="2023-05" db="EMBL/GenBank/DDBJ databases">
        <authorList>
            <consortium name="Lawrence Berkeley National Laboratory"/>
            <person name="Steindorff A."/>
            <person name="Hensen N."/>
            <person name="Bonometti L."/>
            <person name="Westerberg I."/>
            <person name="Brannstrom I.O."/>
            <person name="Guillou S."/>
            <person name="Cros-Aarteil S."/>
            <person name="Calhoun S."/>
            <person name="Haridas S."/>
            <person name="Kuo A."/>
            <person name="Mondo S."/>
            <person name="Pangilinan J."/>
            <person name="Riley R."/>
            <person name="Labutti K."/>
            <person name="Andreopoulos B."/>
            <person name="Lipzen A."/>
            <person name="Chen C."/>
            <person name="Yanf M."/>
            <person name="Daum C."/>
            <person name="Ng V."/>
            <person name="Clum A."/>
            <person name="Ohm R."/>
            <person name="Martin F."/>
            <person name="Silar P."/>
            <person name="Natvig D."/>
            <person name="Lalanne C."/>
            <person name="Gautier V."/>
            <person name="Ament-Velasquez S.L."/>
            <person name="Kruys A."/>
            <person name="Hutchinson M.I."/>
            <person name="Powell A.J."/>
            <person name="Barry K."/>
            <person name="Miller A.N."/>
            <person name="Grigoriev I.V."/>
            <person name="Debuchy R."/>
            <person name="Gladieux P."/>
            <person name="Thoren M.H."/>
            <person name="Johannesson H."/>
        </authorList>
    </citation>
    <scope>NUCLEOTIDE SEQUENCE</scope>
    <source>
        <strain evidence="19">CBS 731.68</strain>
    </source>
</reference>
<dbReference type="Pfam" id="PF03443">
    <property type="entry name" value="AA9"/>
    <property type="match status" value="1"/>
</dbReference>
<proteinExistence type="inferred from homology"/>
<dbReference type="SUPFAM" id="SSF48403">
    <property type="entry name" value="Ankyrin repeat"/>
    <property type="match status" value="6"/>
</dbReference>
<dbReference type="SMART" id="SM00248">
    <property type="entry name" value="ANK"/>
    <property type="match status" value="14"/>
</dbReference>
<protein>
    <recommendedName>
        <fullName evidence="15">lytic cellulose monooxygenase (C4-dehydrogenating)</fullName>
        <ecNumber evidence="15">1.14.99.56</ecNumber>
    </recommendedName>
</protein>
<evidence type="ECO:0000256" key="1">
    <source>
        <dbReference type="ARBA" id="ARBA00001973"/>
    </source>
</evidence>
<evidence type="ECO:0000256" key="9">
    <source>
        <dbReference type="ARBA" id="ARBA00023033"/>
    </source>
</evidence>